<dbReference type="RefSeq" id="XP_016228599.1">
    <property type="nucleotide sequence ID" value="XM_016364950.1"/>
</dbReference>
<sequence>MSAAQFLHRLGLDLQTLSVKPSTLPSSYFKFPPSNEPTTLPPPPNHSTLAHPFTLPADLYNALLSPIVPATIALVYVSIVSVLNSVNANRKYKPWAISRTSIFKLLVMLHNTLLAVYSAWTFVGMYNGLRLSLPSWRTTTSLSETVDVLCKLHGPRGHGSAITYNANTSAWTFTDRLLHLGPDGLTPDSSDVGRLWNEGLAFYGWIFYLSKFYEVIDTFIILAKGKKSSLLQTYHHAGAMLCMWAGIRYMSPPIWMFVFVNSFIHTIMYTFYLFNVIGIKVPKRIKQSLTTLQITQFVVGVFYAFSHLFVAYQIPVSVPYIHRLGDAISSAAATVPAEASSSVSSAIGIASAGAAAWVKKLALRAAGREGLAENVPNEHGRPFGFDPVNIAQDLVSREETRFRDELQWVHCLDTSGQVFAILLNVVYLMPLTWLFAQFFITAYLKRAERRRSSTTSDKVLVARQSLRDASRGVARRLSEVVEEMHRTSVEMGDDEVLIEVDEVREELKYAAGQAKAQILKGTESIKQSAASIDTDKVKQEVQRGLDTAKQSLDSVVERAQQTASPGGTPNGNGTGAEEATGQSSPEKQSNKKKNKKNKKGGSNGEQESQAKDEPSSQVQEGKSFADAAKE</sequence>
<dbReference type="GO" id="GO:0042761">
    <property type="term" value="P:very long-chain fatty acid biosynthetic process"/>
    <property type="evidence" value="ECO:0007669"/>
    <property type="project" value="TreeGrafter"/>
</dbReference>
<organism evidence="12 13">
    <name type="scientific">Exophiala mesophila</name>
    <name type="common">Black yeast-like fungus</name>
    <dbReference type="NCBI Taxonomy" id="212818"/>
    <lineage>
        <taxon>Eukaryota</taxon>
        <taxon>Fungi</taxon>
        <taxon>Dikarya</taxon>
        <taxon>Ascomycota</taxon>
        <taxon>Pezizomycotina</taxon>
        <taxon>Eurotiomycetes</taxon>
        <taxon>Chaetothyriomycetidae</taxon>
        <taxon>Chaetothyriales</taxon>
        <taxon>Herpotrichiellaceae</taxon>
        <taxon>Exophiala</taxon>
    </lineage>
</organism>
<keyword evidence="4 10" id="KW-0812">Transmembrane</keyword>
<dbReference type="VEuPathDB" id="FungiDB:PV10_00831"/>
<keyword evidence="2 10" id="KW-0444">Lipid biosynthesis</keyword>
<proteinExistence type="inferred from homology"/>
<evidence type="ECO:0000313" key="12">
    <source>
        <dbReference type="EMBL" id="KIV97025.1"/>
    </source>
</evidence>
<evidence type="ECO:0000256" key="6">
    <source>
        <dbReference type="ARBA" id="ARBA00022989"/>
    </source>
</evidence>
<evidence type="ECO:0000256" key="1">
    <source>
        <dbReference type="ARBA" id="ARBA00004141"/>
    </source>
</evidence>
<evidence type="ECO:0000256" key="5">
    <source>
        <dbReference type="ARBA" id="ARBA00022832"/>
    </source>
</evidence>
<dbReference type="EC" id="2.3.1.-" evidence="10"/>
<evidence type="ECO:0000256" key="10">
    <source>
        <dbReference type="RuleBase" id="RU361115"/>
    </source>
</evidence>
<feature type="transmembrane region" description="Helical" evidence="10">
    <location>
        <begin position="230"/>
        <end position="247"/>
    </location>
</feature>
<dbReference type="GO" id="GO:0030148">
    <property type="term" value="P:sphingolipid biosynthetic process"/>
    <property type="evidence" value="ECO:0007669"/>
    <property type="project" value="TreeGrafter"/>
</dbReference>
<dbReference type="GO" id="GO:0034625">
    <property type="term" value="P:fatty acid elongation, monounsaturated fatty acid"/>
    <property type="evidence" value="ECO:0007669"/>
    <property type="project" value="TreeGrafter"/>
</dbReference>
<comment type="catalytic activity">
    <reaction evidence="10">
        <text>an acyl-CoA + malonyl-CoA + H(+) = a 3-oxoacyl-CoA + CO2 + CoA</text>
        <dbReference type="Rhea" id="RHEA:50252"/>
        <dbReference type="ChEBI" id="CHEBI:15378"/>
        <dbReference type="ChEBI" id="CHEBI:16526"/>
        <dbReference type="ChEBI" id="CHEBI:57287"/>
        <dbReference type="ChEBI" id="CHEBI:57384"/>
        <dbReference type="ChEBI" id="CHEBI:58342"/>
        <dbReference type="ChEBI" id="CHEBI:90726"/>
    </reaction>
    <physiologicalReaction direction="left-to-right" evidence="10">
        <dbReference type="Rhea" id="RHEA:50253"/>
    </physiologicalReaction>
</comment>
<name>A0A0D1X5K1_EXOME</name>
<feature type="transmembrane region" description="Helical" evidence="10">
    <location>
        <begin position="418"/>
        <end position="444"/>
    </location>
</feature>
<comment type="subcellular location">
    <subcellularLocation>
        <location evidence="1">Membrane</location>
        <topology evidence="1">Multi-pass membrane protein</topology>
    </subcellularLocation>
</comment>
<feature type="transmembrane region" description="Helical" evidence="10">
    <location>
        <begin position="294"/>
        <end position="314"/>
    </location>
</feature>
<dbReference type="GeneID" id="27318676"/>
<dbReference type="PANTHER" id="PTHR11157:SF169">
    <property type="entry name" value="ELONGATION OF FATTY ACIDS PROTEIN"/>
    <property type="match status" value="1"/>
</dbReference>
<evidence type="ECO:0000256" key="9">
    <source>
        <dbReference type="ARBA" id="ARBA00023160"/>
    </source>
</evidence>
<dbReference type="AlphaFoldDB" id="A0A0D1X5K1"/>
<protein>
    <recommendedName>
        <fullName evidence="10">Elongation of fatty acids protein</fullName>
        <ecNumber evidence="10">2.3.1.-</ecNumber>
    </recommendedName>
</protein>
<dbReference type="Proteomes" id="UP000054302">
    <property type="component" value="Unassembled WGS sequence"/>
</dbReference>
<dbReference type="HOGENOM" id="CLU_017661_1_1_1"/>
<feature type="transmembrane region" description="Helical" evidence="10">
    <location>
        <begin position="63"/>
        <end position="84"/>
    </location>
</feature>
<keyword evidence="7 10" id="KW-0443">Lipid metabolism</keyword>
<feature type="transmembrane region" description="Helical" evidence="10">
    <location>
        <begin position="253"/>
        <end position="274"/>
    </location>
</feature>
<keyword evidence="13" id="KW-1185">Reference proteome</keyword>
<feature type="region of interest" description="Disordered" evidence="11">
    <location>
        <begin position="555"/>
        <end position="630"/>
    </location>
</feature>
<dbReference type="STRING" id="212818.A0A0D1X5K1"/>
<evidence type="ECO:0000313" key="13">
    <source>
        <dbReference type="Proteomes" id="UP000054302"/>
    </source>
</evidence>
<feature type="compositionally biased region" description="Basic residues" evidence="11">
    <location>
        <begin position="590"/>
        <end position="599"/>
    </location>
</feature>
<evidence type="ECO:0000256" key="2">
    <source>
        <dbReference type="ARBA" id="ARBA00022516"/>
    </source>
</evidence>
<gene>
    <name evidence="12" type="ORF">PV10_00831</name>
</gene>
<dbReference type="GO" id="GO:0009922">
    <property type="term" value="F:fatty acid elongase activity"/>
    <property type="evidence" value="ECO:0007669"/>
    <property type="project" value="InterPro"/>
</dbReference>
<feature type="transmembrane region" description="Helical" evidence="10">
    <location>
        <begin position="202"/>
        <end position="223"/>
    </location>
</feature>
<comment type="similarity">
    <text evidence="10">Belongs to the ELO family.</text>
</comment>
<accession>A0A0D1X5K1</accession>
<keyword evidence="8 10" id="KW-0472">Membrane</keyword>
<keyword evidence="3 10" id="KW-0808">Transferase</keyword>
<dbReference type="OMA" id="WNQGLAY"/>
<reference evidence="12 13" key="1">
    <citation type="submission" date="2015-01" db="EMBL/GenBank/DDBJ databases">
        <title>The Genome Sequence of Exophiala mesophila CBS40295.</title>
        <authorList>
            <consortium name="The Broad Institute Genomics Platform"/>
            <person name="Cuomo C."/>
            <person name="de Hoog S."/>
            <person name="Gorbushina A."/>
            <person name="Stielow B."/>
            <person name="Teixiera M."/>
            <person name="Abouelleil A."/>
            <person name="Chapman S.B."/>
            <person name="Priest M."/>
            <person name="Young S.K."/>
            <person name="Wortman J."/>
            <person name="Nusbaum C."/>
            <person name="Birren B."/>
        </authorList>
    </citation>
    <scope>NUCLEOTIDE SEQUENCE [LARGE SCALE GENOMIC DNA]</scope>
    <source>
        <strain evidence="12 13">CBS 40295</strain>
    </source>
</reference>
<dbReference type="GO" id="GO:0034626">
    <property type="term" value="P:fatty acid elongation, polyunsaturated fatty acid"/>
    <property type="evidence" value="ECO:0007669"/>
    <property type="project" value="TreeGrafter"/>
</dbReference>
<evidence type="ECO:0000256" key="3">
    <source>
        <dbReference type="ARBA" id="ARBA00022679"/>
    </source>
</evidence>
<evidence type="ECO:0000256" key="11">
    <source>
        <dbReference type="SAM" id="MobiDB-lite"/>
    </source>
</evidence>
<dbReference type="Pfam" id="PF01151">
    <property type="entry name" value="ELO"/>
    <property type="match status" value="1"/>
</dbReference>
<keyword evidence="5 10" id="KW-0276">Fatty acid metabolism</keyword>
<evidence type="ECO:0000256" key="8">
    <source>
        <dbReference type="ARBA" id="ARBA00023136"/>
    </source>
</evidence>
<keyword evidence="6 10" id="KW-1133">Transmembrane helix</keyword>
<dbReference type="GO" id="GO:0019367">
    <property type="term" value="P:fatty acid elongation, saturated fatty acid"/>
    <property type="evidence" value="ECO:0007669"/>
    <property type="project" value="TreeGrafter"/>
</dbReference>
<dbReference type="PANTHER" id="PTHR11157">
    <property type="entry name" value="FATTY ACID ACYL TRANSFERASE-RELATED"/>
    <property type="match status" value="1"/>
</dbReference>
<evidence type="ECO:0000256" key="7">
    <source>
        <dbReference type="ARBA" id="ARBA00023098"/>
    </source>
</evidence>
<feature type="transmembrane region" description="Helical" evidence="10">
    <location>
        <begin position="105"/>
        <end position="126"/>
    </location>
</feature>
<dbReference type="EMBL" id="KN847520">
    <property type="protein sequence ID" value="KIV97025.1"/>
    <property type="molecule type" value="Genomic_DNA"/>
</dbReference>
<keyword evidence="9 10" id="KW-0275">Fatty acid biosynthesis</keyword>
<evidence type="ECO:0000256" key="4">
    <source>
        <dbReference type="ARBA" id="ARBA00022692"/>
    </source>
</evidence>
<dbReference type="InterPro" id="IPR002076">
    <property type="entry name" value="ELO_fam"/>
</dbReference>
<feature type="compositionally biased region" description="Polar residues" evidence="11">
    <location>
        <begin position="555"/>
        <end position="564"/>
    </location>
</feature>
<dbReference type="GO" id="GO:0005789">
    <property type="term" value="C:endoplasmic reticulum membrane"/>
    <property type="evidence" value="ECO:0007669"/>
    <property type="project" value="TreeGrafter"/>
</dbReference>
<dbReference type="OrthoDB" id="10259681at2759"/>